<dbReference type="RefSeq" id="WP_311131950.1">
    <property type="nucleotide sequence ID" value="NZ_LT559118.1"/>
</dbReference>
<proteinExistence type="predicted"/>
<dbReference type="InterPro" id="IPR041664">
    <property type="entry name" value="AAA_16"/>
</dbReference>
<feature type="region of interest" description="Disordered" evidence="1">
    <location>
        <begin position="237"/>
        <end position="290"/>
    </location>
</feature>
<evidence type="ECO:0000313" key="3">
    <source>
        <dbReference type="EMBL" id="SBO96951.1"/>
    </source>
</evidence>
<dbReference type="PRINTS" id="PR00364">
    <property type="entry name" value="DISEASERSIST"/>
</dbReference>
<dbReference type="SUPFAM" id="SSF52540">
    <property type="entry name" value="P-loop containing nucleoside triphosphate hydrolases"/>
    <property type="match status" value="1"/>
</dbReference>
<reference evidence="3" key="1">
    <citation type="submission" date="2016-04" db="EMBL/GenBank/DDBJ databases">
        <authorList>
            <person name="Evans L.H."/>
            <person name="Alamgir A."/>
            <person name="Owens N."/>
            <person name="Weber N.D."/>
            <person name="Virtaneva K."/>
            <person name="Barbian K."/>
            <person name="Babar A."/>
            <person name="Rosenke K."/>
        </authorList>
    </citation>
    <scope>NUCLEOTIDE SEQUENCE</scope>
    <source>
        <strain evidence="3">Nono1</strain>
    </source>
</reference>
<dbReference type="GO" id="GO:0043531">
    <property type="term" value="F:ADP binding"/>
    <property type="evidence" value="ECO:0007669"/>
    <property type="project" value="InterPro"/>
</dbReference>
<dbReference type="InterPro" id="IPR027417">
    <property type="entry name" value="P-loop_NTPase"/>
</dbReference>
<sequence length="548" mass="58450">MPSQPFVVPAQLPAMSGLPFVGREAELGRLDAALSRDGDAPVVVIAGAGGVGKTSLALHWAHRNAGLFPDGHLHVHLHGFDPVTPPVPPEEAVRGFLLALGADPRTIPSAPDAQAALYRSMMAGRRMLVLIDDAASAEQLEPLLPGTPSSAVLVTSRRPLSGPAAGQPVPLEGLDEREASRLLVRTVGATRPHAVRDLARHCAGLPLTLSLVAARVAARPHLPLDALTSELRAATTSLNTTDTGEVTPSPRGEVAHALSGDSLPGSPHEVASDPGREITPSLHAASDPGSEITPSLHAAFDASYLTLAEDAKRLFQALGPAPVPDVGLSAAASLAAVPAARTRTLMRVLEAAHLVTQHRPGRYRMHDLVRLYAIEQAEPASSATAQSRLIDHYLHTAHRGGLTLAPQLQPIPLNPPAPGVDLAPLTTEQDALEWFDAEHDCLLSLLRWTADQDRNEDAWRIAWSMDEMLRRRGHVHERVQVWQAAVFAAERLGAADVQCLAYRRLSQAHVQAGDPAAALPALHRALALDEHLQGRRRPAATVRRHLVR</sequence>
<accession>A0A1M4ED87</accession>
<protein>
    <submittedName>
        <fullName evidence="3">Transcriptional regulator, SARP family</fullName>
    </submittedName>
</protein>
<dbReference type="AlphaFoldDB" id="A0A1M4ED87"/>
<dbReference type="EMBL" id="LT559118">
    <property type="protein sequence ID" value="SBO96951.1"/>
    <property type="molecule type" value="Genomic_DNA"/>
</dbReference>
<feature type="compositionally biased region" description="Polar residues" evidence="1">
    <location>
        <begin position="237"/>
        <end position="246"/>
    </location>
</feature>
<organism evidence="3">
    <name type="scientific">Nonomuraea gerenzanensis</name>
    <dbReference type="NCBI Taxonomy" id="93944"/>
    <lineage>
        <taxon>Bacteria</taxon>
        <taxon>Bacillati</taxon>
        <taxon>Actinomycetota</taxon>
        <taxon>Actinomycetes</taxon>
        <taxon>Streptosporangiales</taxon>
        <taxon>Streptosporangiaceae</taxon>
        <taxon>Nonomuraea</taxon>
    </lineage>
</organism>
<dbReference type="PANTHER" id="PTHR47691:SF3">
    <property type="entry name" value="HTH-TYPE TRANSCRIPTIONAL REGULATOR RV0890C-RELATED"/>
    <property type="match status" value="1"/>
</dbReference>
<feature type="domain" description="Orc1-like AAA ATPase" evidence="2">
    <location>
        <begin position="19"/>
        <end position="76"/>
    </location>
</feature>
<gene>
    <name evidence="3" type="ORF">BN4615_P6467</name>
</gene>
<evidence type="ECO:0000256" key="1">
    <source>
        <dbReference type="SAM" id="MobiDB-lite"/>
    </source>
</evidence>
<dbReference type="Pfam" id="PF13191">
    <property type="entry name" value="AAA_16"/>
    <property type="match status" value="1"/>
</dbReference>
<dbReference type="Gene3D" id="3.40.50.300">
    <property type="entry name" value="P-loop containing nucleotide triphosphate hydrolases"/>
    <property type="match status" value="1"/>
</dbReference>
<dbReference type="PANTHER" id="PTHR47691">
    <property type="entry name" value="REGULATOR-RELATED"/>
    <property type="match status" value="1"/>
</dbReference>
<evidence type="ECO:0000259" key="2">
    <source>
        <dbReference type="Pfam" id="PF13191"/>
    </source>
</evidence>
<name>A0A1M4ED87_9ACTN</name>